<dbReference type="PANTHER" id="PTHR43046">
    <property type="entry name" value="GDP-MANNOSE MANNOSYL HYDROLASE"/>
    <property type="match status" value="1"/>
</dbReference>
<dbReference type="PROSITE" id="PS51462">
    <property type="entry name" value="NUDIX"/>
    <property type="match status" value="1"/>
</dbReference>
<dbReference type="RefSeq" id="WP_006898849.1">
    <property type="nucleotide sequence ID" value="NZ_CAACYD010000007.1"/>
</dbReference>
<dbReference type="InterPro" id="IPR015797">
    <property type="entry name" value="NUDIX_hydrolase-like_dom_sf"/>
</dbReference>
<sequence length="142" mass="15003">MTRRIVAVGAVITDEHGRILLVQRRNPPAAGKWSIPGGKVEPGESLEAAVEREILEETGLHVEVGELLWSVDIPVTGVGAANDAAADDAVFEVHDFAARVRSGTLRAGDDAADAGWFGIDEMAGLPVTKGLPEYLRAHGQAE</sequence>
<dbReference type="GO" id="GO:0016787">
    <property type="term" value="F:hydrolase activity"/>
    <property type="evidence" value="ECO:0007669"/>
    <property type="project" value="UniProtKB-KW"/>
</dbReference>
<evidence type="ECO:0000256" key="2">
    <source>
        <dbReference type="ARBA" id="ARBA00005582"/>
    </source>
</evidence>
<dbReference type="Proteomes" id="UP000360750">
    <property type="component" value="Unassembled WGS sequence"/>
</dbReference>
<dbReference type="PRINTS" id="PR00502">
    <property type="entry name" value="NUDIXFAMILY"/>
</dbReference>
<organism evidence="6 7">
    <name type="scientific">Gordonia paraffinivorans</name>
    <dbReference type="NCBI Taxonomy" id="175628"/>
    <lineage>
        <taxon>Bacteria</taxon>
        <taxon>Bacillati</taxon>
        <taxon>Actinomycetota</taxon>
        <taxon>Actinomycetes</taxon>
        <taxon>Mycobacteriales</taxon>
        <taxon>Gordoniaceae</taxon>
        <taxon>Gordonia</taxon>
    </lineage>
</organism>
<accession>A0ABD7V7J0</accession>
<comment type="similarity">
    <text evidence="2 4">Belongs to the Nudix hydrolase family.</text>
</comment>
<evidence type="ECO:0000256" key="3">
    <source>
        <dbReference type="ARBA" id="ARBA00022801"/>
    </source>
</evidence>
<evidence type="ECO:0000256" key="4">
    <source>
        <dbReference type="RuleBase" id="RU003476"/>
    </source>
</evidence>
<dbReference type="PROSITE" id="PS00893">
    <property type="entry name" value="NUDIX_BOX"/>
    <property type="match status" value="1"/>
</dbReference>
<proteinExistence type="inferred from homology"/>
<dbReference type="AlphaFoldDB" id="A0ABD7V7J0"/>
<dbReference type="EMBL" id="CAACYD010000007">
    <property type="protein sequence ID" value="VFA90046.1"/>
    <property type="molecule type" value="Genomic_DNA"/>
</dbReference>
<dbReference type="Gene3D" id="3.90.79.10">
    <property type="entry name" value="Nucleoside Triphosphate Pyrophosphohydrolase"/>
    <property type="match status" value="1"/>
</dbReference>
<protein>
    <submittedName>
        <fullName evidence="6">GDP-mannose mannosyl hydrolase</fullName>
        <ecNumber evidence="6">3.6.1.-</ecNumber>
    </submittedName>
</protein>
<dbReference type="Pfam" id="PF00293">
    <property type="entry name" value="NUDIX"/>
    <property type="match status" value="1"/>
</dbReference>
<dbReference type="SUPFAM" id="SSF55811">
    <property type="entry name" value="Nudix"/>
    <property type="match status" value="1"/>
</dbReference>
<dbReference type="InterPro" id="IPR020084">
    <property type="entry name" value="NUDIX_hydrolase_CS"/>
</dbReference>
<evidence type="ECO:0000259" key="5">
    <source>
        <dbReference type="PROSITE" id="PS51462"/>
    </source>
</evidence>
<name>A0ABD7V7J0_9ACTN</name>
<dbReference type="InterPro" id="IPR000086">
    <property type="entry name" value="NUDIX_hydrolase_dom"/>
</dbReference>
<evidence type="ECO:0000313" key="7">
    <source>
        <dbReference type="Proteomes" id="UP000360750"/>
    </source>
</evidence>
<comment type="cofactor">
    <cofactor evidence="1">
        <name>Mg(2+)</name>
        <dbReference type="ChEBI" id="CHEBI:18420"/>
    </cofactor>
</comment>
<comment type="caution">
    <text evidence="6">The sequence shown here is derived from an EMBL/GenBank/DDBJ whole genome shotgun (WGS) entry which is preliminary data.</text>
</comment>
<evidence type="ECO:0000256" key="1">
    <source>
        <dbReference type="ARBA" id="ARBA00001946"/>
    </source>
</evidence>
<dbReference type="InterPro" id="IPR020476">
    <property type="entry name" value="Nudix_hydrolase"/>
</dbReference>
<dbReference type="PANTHER" id="PTHR43046:SF14">
    <property type="entry name" value="MUTT_NUDIX FAMILY PROTEIN"/>
    <property type="match status" value="1"/>
</dbReference>
<dbReference type="GeneID" id="60751595"/>
<dbReference type="EC" id="3.6.1.-" evidence="6"/>
<reference evidence="6 7" key="1">
    <citation type="submission" date="2019-02" db="EMBL/GenBank/DDBJ databases">
        <authorList>
            <consortium name="Pathogen Informatics"/>
        </authorList>
    </citation>
    <scope>NUCLEOTIDE SEQUENCE [LARGE SCALE GENOMIC DNA]</scope>
    <source>
        <strain evidence="6 7">3012STDY6756503</strain>
    </source>
</reference>
<gene>
    <name evidence="6" type="primary">gmm</name>
    <name evidence="6" type="ORF">NCTC8139_03625</name>
</gene>
<feature type="domain" description="Nudix hydrolase" evidence="5">
    <location>
        <begin position="3"/>
        <end position="139"/>
    </location>
</feature>
<keyword evidence="3 4" id="KW-0378">Hydrolase</keyword>
<dbReference type="CDD" id="cd04673">
    <property type="entry name" value="NUDIX_ADPRase"/>
    <property type="match status" value="1"/>
</dbReference>
<evidence type="ECO:0000313" key="6">
    <source>
        <dbReference type="EMBL" id="VFA90046.1"/>
    </source>
</evidence>